<dbReference type="InterPro" id="IPR017896">
    <property type="entry name" value="4Fe4S_Fe-S-bd"/>
</dbReference>
<evidence type="ECO:0000256" key="3">
    <source>
        <dbReference type="ARBA" id="ARBA00022723"/>
    </source>
</evidence>
<sequence length="431" mass="48578">MKSQRKILLSTKTIFQFLLLVASVLLIAEGLWGNPFAPKNLATQFVWVHYRGVLVFVLLLLGNYFCMSCPFIFVRNALRVFHAPKKLWPKKLQNKWLGIFLLTSILFTYEYLHLWSSPALTASIIIGYFLVAVFVDLTFKKASFCKYLCPIGQFNFLSSTMSPATVKAKNLSVCESCTTYECLKGVEKDGEILKRGCETFLFIPKKNGNLDCTFCMDCVAACPYDNVKVEMVLNGEELQEDSPRAGIGLLTKRLDYLLLIVVFTFGALLNAFAMTGPAYNLTITIADVTGIQNNFILLLSLFITFLVLLPLLLISKKDYKMIPTLLPLGFFIWVSHYSFHLLTGLFAFVPLLFKIQLSNSMMGVPTHIVTPIQYGFLLLGFLGSMTLVWTGKNEKRAKLKWSATHLAIFLFALWVMSLPMEMRGTFVGIAP</sequence>
<dbReference type="InterPro" id="IPR052378">
    <property type="entry name" value="NosR_regulator"/>
</dbReference>
<organism evidence="7 8">
    <name type="scientific">Bacteriovorax stolpii</name>
    <name type="common">Bdellovibrio stolpii</name>
    <dbReference type="NCBI Taxonomy" id="960"/>
    <lineage>
        <taxon>Bacteria</taxon>
        <taxon>Pseudomonadati</taxon>
        <taxon>Bdellovibrionota</taxon>
        <taxon>Bacteriovoracia</taxon>
        <taxon>Bacteriovoracales</taxon>
        <taxon>Bacteriovoracaceae</taxon>
        <taxon>Bacteriovorax</taxon>
    </lineage>
</organism>
<keyword evidence="6" id="KW-0472">Membrane</keyword>
<dbReference type="KEGG" id="bsto:C0V70_11630"/>
<evidence type="ECO:0000256" key="4">
    <source>
        <dbReference type="ARBA" id="ARBA00023004"/>
    </source>
</evidence>
<protein>
    <submittedName>
        <fullName evidence="7">FesM</fullName>
    </submittedName>
</protein>
<dbReference type="PROSITE" id="PS00198">
    <property type="entry name" value="4FE4S_FER_1"/>
    <property type="match status" value="1"/>
</dbReference>
<evidence type="ECO:0000256" key="5">
    <source>
        <dbReference type="ARBA" id="ARBA00023014"/>
    </source>
</evidence>
<gene>
    <name evidence="7" type="ORF">C0V70_11630</name>
</gene>
<dbReference type="PROSITE" id="PS51379">
    <property type="entry name" value="4FE4S_FER_2"/>
    <property type="match status" value="1"/>
</dbReference>
<evidence type="ECO:0000256" key="1">
    <source>
        <dbReference type="ARBA" id="ARBA00004236"/>
    </source>
</evidence>
<dbReference type="PANTHER" id="PTHR30224">
    <property type="entry name" value="ELECTRON TRANSPORT PROTEIN"/>
    <property type="match status" value="1"/>
</dbReference>
<evidence type="ECO:0000256" key="6">
    <source>
        <dbReference type="ARBA" id="ARBA00023136"/>
    </source>
</evidence>
<dbReference type="AlphaFoldDB" id="A0A2K9NTB6"/>
<keyword evidence="2" id="KW-1003">Cell membrane</keyword>
<comment type="subcellular location">
    <subcellularLocation>
        <location evidence="1">Cell membrane</location>
    </subcellularLocation>
</comment>
<evidence type="ECO:0000313" key="7">
    <source>
        <dbReference type="EMBL" id="AUN98738.1"/>
    </source>
</evidence>
<name>A0A2K9NTB6_BACTC</name>
<evidence type="ECO:0000313" key="8">
    <source>
        <dbReference type="Proteomes" id="UP000235584"/>
    </source>
</evidence>
<dbReference type="GO" id="GO:0046872">
    <property type="term" value="F:metal ion binding"/>
    <property type="evidence" value="ECO:0007669"/>
    <property type="project" value="UniProtKB-KW"/>
</dbReference>
<dbReference type="InterPro" id="IPR017900">
    <property type="entry name" value="4Fe4S_Fe_S_CS"/>
</dbReference>
<keyword evidence="4" id="KW-0408">Iron</keyword>
<accession>A0A2K9NTB6</accession>
<proteinExistence type="predicted"/>
<keyword evidence="8" id="KW-1185">Reference proteome</keyword>
<dbReference type="GO" id="GO:0005886">
    <property type="term" value="C:plasma membrane"/>
    <property type="evidence" value="ECO:0007669"/>
    <property type="project" value="UniProtKB-SubCell"/>
</dbReference>
<keyword evidence="3" id="KW-0479">Metal-binding</keyword>
<dbReference type="RefSeq" id="WP_102244029.1">
    <property type="nucleotide sequence ID" value="NZ_CP025704.1"/>
</dbReference>
<evidence type="ECO:0000256" key="2">
    <source>
        <dbReference type="ARBA" id="ARBA00022475"/>
    </source>
</evidence>
<dbReference type="Proteomes" id="UP000235584">
    <property type="component" value="Chromosome"/>
</dbReference>
<dbReference type="EMBL" id="CP025704">
    <property type="protein sequence ID" value="AUN98738.1"/>
    <property type="molecule type" value="Genomic_DNA"/>
</dbReference>
<keyword evidence="5" id="KW-0411">Iron-sulfur</keyword>
<dbReference type="PANTHER" id="PTHR30224:SF4">
    <property type="entry name" value="ELECTRON TRANSPORT PROTEIN YCCM-RELATED"/>
    <property type="match status" value="1"/>
</dbReference>
<dbReference type="GO" id="GO:0051536">
    <property type="term" value="F:iron-sulfur cluster binding"/>
    <property type="evidence" value="ECO:0007669"/>
    <property type="project" value="UniProtKB-KW"/>
</dbReference>
<reference evidence="7 8" key="1">
    <citation type="submission" date="2018-01" db="EMBL/GenBank/DDBJ databases">
        <title>Complete genome sequence of Bacteriovorax stolpii DSM12778.</title>
        <authorList>
            <person name="Tang B."/>
            <person name="Chang J."/>
        </authorList>
    </citation>
    <scope>NUCLEOTIDE SEQUENCE [LARGE SCALE GENOMIC DNA]</scope>
    <source>
        <strain evidence="7 8">DSM 12778</strain>
    </source>
</reference>